<accession>A0AAD6YVR0</accession>
<proteinExistence type="predicted"/>
<dbReference type="EMBL" id="JARJCW010000001">
    <property type="protein sequence ID" value="KAJ7230682.1"/>
    <property type="molecule type" value="Genomic_DNA"/>
</dbReference>
<feature type="non-terminal residue" evidence="1">
    <location>
        <position position="1"/>
    </location>
</feature>
<organism evidence="1 2">
    <name type="scientific">Mycena pura</name>
    <dbReference type="NCBI Taxonomy" id="153505"/>
    <lineage>
        <taxon>Eukaryota</taxon>
        <taxon>Fungi</taxon>
        <taxon>Dikarya</taxon>
        <taxon>Basidiomycota</taxon>
        <taxon>Agaricomycotina</taxon>
        <taxon>Agaricomycetes</taxon>
        <taxon>Agaricomycetidae</taxon>
        <taxon>Agaricales</taxon>
        <taxon>Marasmiineae</taxon>
        <taxon>Mycenaceae</taxon>
        <taxon>Mycena</taxon>
    </lineage>
</organism>
<protein>
    <submittedName>
        <fullName evidence="1">Uncharacterized protein</fullName>
    </submittedName>
</protein>
<reference evidence="1" key="1">
    <citation type="submission" date="2023-03" db="EMBL/GenBank/DDBJ databases">
        <title>Massive genome expansion in bonnet fungi (Mycena s.s.) driven by repeated elements and novel gene families across ecological guilds.</title>
        <authorList>
            <consortium name="Lawrence Berkeley National Laboratory"/>
            <person name="Harder C.B."/>
            <person name="Miyauchi S."/>
            <person name="Viragh M."/>
            <person name="Kuo A."/>
            <person name="Thoen E."/>
            <person name="Andreopoulos B."/>
            <person name="Lu D."/>
            <person name="Skrede I."/>
            <person name="Drula E."/>
            <person name="Henrissat B."/>
            <person name="Morin E."/>
            <person name="Kohler A."/>
            <person name="Barry K."/>
            <person name="LaButti K."/>
            <person name="Morin E."/>
            <person name="Salamov A."/>
            <person name="Lipzen A."/>
            <person name="Mereny Z."/>
            <person name="Hegedus B."/>
            <person name="Baldrian P."/>
            <person name="Stursova M."/>
            <person name="Weitz H."/>
            <person name="Taylor A."/>
            <person name="Grigoriev I.V."/>
            <person name="Nagy L.G."/>
            <person name="Martin F."/>
            <person name="Kauserud H."/>
        </authorList>
    </citation>
    <scope>NUCLEOTIDE SEQUENCE</scope>
    <source>
        <strain evidence="1">9144</strain>
    </source>
</reference>
<sequence length="92" mass="9920">AGADRVGPRVCANCLGRHEHRACSGGPIWDGSRARCTRNERGRLINPSGAELCSDFQHPEGCSSKGHDEKHECAGCGQRNHGVQKCPRAERA</sequence>
<name>A0AAD6YVR0_9AGAR</name>
<keyword evidence="2" id="KW-1185">Reference proteome</keyword>
<comment type="caution">
    <text evidence="1">The sequence shown here is derived from an EMBL/GenBank/DDBJ whole genome shotgun (WGS) entry which is preliminary data.</text>
</comment>
<gene>
    <name evidence="1" type="ORF">GGX14DRAFT_344763</name>
</gene>
<dbReference type="AlphaFoldDB" id="A0AAD6YVR0"/>
<dbReference type="Proteomes" id="UP001219525">
    <property type="component" value="Unassembled WGS sequence"/>
</dbReference>
<evidence type="ECO:0000313" key="1">
    <source>
        <dbReference type="EMBL" id="KAJ7230682.1"/>
    </source>
</evidence>
<evidence type="ECO:0000313" key="2">
    <source>
        <dbReference type="Proteomes" id="UP001219525"/>
    </source>
</evidence>